<organism evidence="5 6">
    <name type="scientific">Allochromatium warmingii</name>
    <name type="common">Chromatium warmingii</name>
    <dbReference type="NCBI Taxonomy" id="61595"/>
    <lineage>
        <taxon>Bacteria</taxon>
        <taxon>Pseudomonadati</taxon>
        <taxon>Pseudomonadota</taxon>
        <taxon>Gammaproteobacteria</taxon>
        <taxon>Chromatiales</taxon>
        <taxon>Chromatiaceae</taxon>
        <taxon>Allochromatium</taxon>
    </lineage>
</organism>
<dbReference type="PANTHER" id="PTHR23150">
    <property type="entry name" value="SULFATASE MODIFYING FACTOR 1, 2"/>
    <property type="match status" value="1"/>
</dbReference>
<dbReference type="Proteomes" id="UP000198672">
    <property type="component" value="Unassembled WGS sequence"/>
</dbReference>
<dbReference type="SUPFAM" id="SSF56436">
    <property type="entry name" value="C-type lectin-like"/>
    <property type="match status" value="1"/>
</dbReference>
<dbReference type="GO" id="GO:0004672">
    <property type="term" value="F:protein kinase activity"/>
    <property type="evidence" value="ECO:0007669"/>
    <property type="project" value="InterPro"/>
</dbReference>
<dbReference type="InterPro" id="IPR042095">
    <property type="entry name" value="SUMF_sf"/>
</dbReference>
<dbReference type="Gene3D" id="1.10.510.10">
    <property type="entry name" value="Transferase(Phosphotransferase) domain 1"/>
    <property type="match status" value="1"/>
</dbReference>
<dbReference type="InterPro" id="IPR011009">
    <property type="entry name" value="Kinase-like_dom_sf"/>
</dbReference>
<dbReference type="Gene3D" id="3.30.200.20">
    <property type="entry name" value="Phosphorylase Kinase, domain 1"/>
    <property type="match status" value="1"/>
</dbReference>
<dbReference type="InterPro" id="IPR017441">
    <property type="entry name" value="Protein_kinase_ATP_BS"/>
</dbReference>
<evidence type="ECO:0000313" key="6">
    <source>
        <dbReference type="Proteomes" id="UP000198672"/>
    </source>
</evidence>
<dbReference type="InterPro" id="IPR016187">
    <property type="entry name" value="CTDL_fold"/>
</dbReference>
<name>A0A1H3J6Y0_ALLWA</name>
<dbReference type="PROSITE" id="PS50011">
    <property type="entry name" value="PROTEIN_KINASE_DOM"/>
    <property type="match status" value="1"/>
</dbReference>
<dbReference type="InterPro" id="IPR051043">
    <property type="entry name" value="Sulfatase_Mod_Factor_Kinase"/>
</dbReference>
<dbReference type="InterPro" id="IPR008271">
    <property type="entry name" value="Ser/Thr_kinase_AS"/>
</dbReference>
<dbReference type="GO" id="GO:0120147">
    <property type="term" value="F:formylglycine-generating oxidase activity"/>
    <property type="evidence" value="ECO:0007669"/>
    <property type="project" value="TreeGrafter"/>
</dbReference>
<dbReference type="SUPFAM" id="SSF56112">
    <property type="entry name" value="Protein kinase-like (PK-like)"/>
    <property type="match status" value="1"/>
</dbReference>
<dbReference type="InterPro" id="IPR011990">
    <property type="entry name" value="TPR-like_helical_dom_sf"/>
</dbReference>
<dbReference type="InterPro" id="IPR000719">
    <property type="entry name" value="Prot_kinase_dom"/>
</dbReference>
<dbReference type="GO" id="GO:0005524">
    <property type="term" value="F:ATP binding"/>
    <property type="evidence" value="ECO:0007669"/>
    <property type="project" value="UniProtKB-UniRule"/>
</dbReference>
<sequence>MVARAKLMNIPGYTILRELGSGGMATVYLARQDRLKREVALKVMKQLATTGDDFVARFIKEGQIIAKLQHPQIVTIYDFDVTDGYYYFSMELLAGGTLAERIERGLTTQRALTILRRVAEALAVAHARGIIHRDIKPQNILFRDANTPVLTDFGIAHALTRDTDSLQLTLTRLGTVIGSPRYMSPEQSTGLPLDPRADLYSLGVVFYEMLTQELPYEADNVVSLAMKHCLEPIPYLSASLAQYQPLLDRLIAKKPDDRFPTVGALLRALDDFDGFTATSPPTDDATQIVSRLRPPVISSEHDATAVLTQASQTTPAPNCNDATEVITQIAAADHSSPSRRRWLAPLLIACGVAGSGGAYLALYGPPQFDDTPPSEPPSALPDALTALEESRRQASALLASGAIADSLAVIEQALRATPQDAVLLDLQATAQKQLQRDTQRESAALLDQAREAFNRADYAASRELVIRGLALAPNDPDWLAFQQRLNAQAQLPAAISSALNNCRERFPLTAIQPETAAEAQDCYTQILDLAPANPEVLAQLTAIHDQLATRITTQLTQHQLDIAEYTLAQLAGLAPHYSKLNALTAELSRRREWIPPLVDIRGGCFQMGSPASETGREDDERQHNVCVQPFRLGRFEVSVANFQHFITATGYQTDAERNTGGISGCWTFDKNATADPWGYHAWASWRKPNASRPNTERDPVSCISWNDAHAYLEWLNQETGSHFRFATEAEWEYAARADTKTARYWGDALNKQACRYTNSADAEHGWADGFPCNDQQEWVAPIGSFAPNALGLHDMLGNLWEWTCSEYESDYAGAEQRCTSPLSDTPRILRGGAWNSGPGAVRAAYRNRNFPESRYSFVGFRLAADTPASSEVNTPEQQP</sequence>
<reference evidence="6" key="1">
    <citation type="submission" date="2016-10" db="EMBL/GenBank/DDBJ databases">
        <authorList>
            <person name="Varghese N."/>
            <person name="Submissions S."/>
        </authorList>
    </citation>
    <scope>NUCLEOTIDE SEQUENCE [LARGE SCALE GENOMIC DNA]</scope>
    <source>
        <strain evidence="6">DSM 173</strain>
    </source>
</reference>
<dbReference type="AlphaFoldDB" id="A0A1H3J6Y0"/>
<keyword evidence="1 3" id="KW-0547">Nucleotide-binding</keyword>
<evidence type="ECO:0000259" key="4">
    <source>
        <dbReference type="PROSITE" id="PS50011"/>
    </source>
</evidence>
<gene>
    <name evidence="5" type="ORF">SAMN05421644_1533</name>
</gene>
<accession>A0A1H3J6Y0</accession>
<evidence type="ECO:0000256" key="3">
    <source>
        <dbReference type="PROSITE-ProRule" id="PRU10141"/>
    </source>
</evidence>
<evidence type="ECO:0000313" key="5">
    <source>
        <dbReference type="EMBL" id="SDY35547.1"/>
    </source>
</evidence>
<proteinExistence type="predicted"/>
<evidence type="ECO:0000256" key="2">
    <source>
        <dbReference type="ARBA" id="ARBA00022840"/>
    </source>
</evidence>
<evidence type="ECO:0000256" key="1">
    <source>
        <dbReference type="ARBA" id="ARBA00022741"/>
    </source>
</evidence>
<feature type="binding site" evidence="3">
    <location>
        <position position="42"/>
    </location>
    <ligand>
        <name>ATP</name>
        <dbReference type="ChEBI" id="CHEBI:30616"/>
    </ligand>
</feature>
<dbReference type="OrthoDB" id="9801841at2"/>
<dbReference type="CDD" id="cd14014">
    <property type="entry name" value="STKc_PknB_like"/>
    <property type="match status" value="1"/>
</dbReference>
<keyword evidence="6" id="KW-1185">Reference proteome</keyword>
<dbReference type="PROSITE" id="PS00108">
    <property type="entry name" value="PROTEIN_KINASE_ST"/>
    <property type="match status" value="1"/>
</dbReference>
<feature type="domain" description="Protein kinase" evidence="4">
    <location>
        <begin position="13"/>
        <end position="276"/>
    </location>
</feature>
<dbReference type="Gene3D" id="1.25.40.10">
    <property type="entry name" value="Tetratricopeptide repeat domain"/>
    <property type="match status" value="1"/>
</dbReference>
<dbReference type="EMBL" id="FNOW01000053">
    <property type="protein sequence ID" value="SDY35547.1"/>
    <property type="molecule type" value="Genomic_DNA"/>
</dbReference>
<dbReference type="STRING" id="61595.SAMN05421644_1533"/>
<dbReference type="PANTHER" id="PTHR23150:SF19">
    <property type="entry name" value="FORMYLGLYCINE-GENERATING ENZYME"/>
    <property type="match status" value="1"/>
</dbReference>
<dbReference type="PROSITE" id="PS00107">
    <property type="entry name" value="PROTEIN_KINASE_ATP"/>
    <property type="match status" value="1"/>
</dbReference>
<dbReference type="Gene3D" id="3.90.1580.10">
    <property type="entry name" value="paralog of FGE (formylglycine-generating enzyme)"/>
    <property type="match status" value="1"/>
</dbReference>
<dbReference type="Pfam" id="PF03781">
    <property type="entry name" value="FGE-sulfatase"/>
    <property type="match status" value="1"/>
</dbReference>
<dbReference type="InterPro" id="IPR005532">
    <property type="entry name" value="SUMF_dom"/>
</dbReference>
<keyword evidence="2 3" id="KW-0067">ATP-binding</keyword>
<dbReference type="Pfam" id="PF00069">
    <property type="entry name" value="Pkinase"/>
    <property type="match status" value="1"/>
</dbReference>
<protein>
    <submittedName>
        <fullName evidence="5">Formylglycine-generating enzyme, required for sulfatase activity, contains SUMF1/FGE domain</fullName>
    </submittedName>
</protein>
<dbReference type="SMART" id="SM00220">
    <property type="entry name" value="S_TKc"/>
    <property type="match status" value="1"/>
</dbReference>
<dbReference type="SUPFAM" id="SSF48452">
    <property type="entry name" value="TPR-like"/>
    <property type="match status" value="1"/>
</dbReference>